<accession>A0A3M7FAG7</accession>
<proteinExistence type="predicted"/>
<sequence>MCTAVMSLRTHWELIDVLTELYVLLDTLAAVPPNLLRLPPADTGTHPIDVFNAEAAKAAGFGSEAVKVLSALPYLDDIVVIAPSTTTMNYLGQGRDTSLFEEDRELIYDESLAPPSIIQLTASEGGYGCIYVYDAESQNVFPWTPMYDGVSAANDDGNDSDGCDYLYVEPKSPREALQPLIDEFRGLHYINMPLSGDTNHVLFEEILDIGVSDTPTEEEFQRYVGIDYYRRWQVSQELKEIYLNCGWKVDSVEQPEFRREEFLERRRRHLANARSLAE</sequence>
<organism evidence="1 2">
    <name type="scientific">Hortaea werneckii</name>
    <name type="common">Black yeast</name>
    <name type="synonym">Cladosporium werneckii</name>
    <dbReference type="NCBI Taxonomy" id="91943"/>
    <lineage>
        <taxon>Eukaryota</taxon>
        <taxon>Fungi</taxon>
        <taxon>Dikarya</taxon>
        <taxon>Ascomycota</taxon>
        <taxon>Pezizomycotina</taxon>
        <taxon>Dothideomycetes</taxon>
        <taxon>Dothideomycetidae</taxon>
        <taxon>Mycosphaerellales</taxon>
        <taxon>Teratosphaeriaceae</taxon>
        <taxon>Hortaea</taxon>
    </lineage>
</organism>
<dbReference type="Proteomes" id="UP000281468">
    <property type="component" value="Unassembled WGS sequence"/>
</dbReference>
<protein>
    <submittedName>
        <fullName evidence="1">Uncharacterized protein</fullName>
    </submittedName>
</protein>
<comment type="caution">
    <text evidence="1">The sequence shown here is derived from an EMBL/GenBank/DDBJ whole genome shotgun (WGS) entry which is preliminary data.</text>
</comment>
<dbReference type="VEuPathDB" id="FungiDB:BTJ68_12188"/>
<name>A0A3M7FAG7_HORWE</name>
<reference evidence="1 2" key="1">
    <citation type="journal article" date="2018" name="BMC Genomics">
        <title>Genomic evidence for intraspecific hybridization in a clonal and extremely halotolerant yeast.</title>
        <authorList>
            <person name="Gostincar C."/>
            <person name="Stajich J.E."/>
            <person name="Zupancic J."/>
            <person name="Zalar P."/>
            <person name="Gunde-Cimerman N."/>
        </authorList>
    </citation>
    <scope>NUCLEOTIDE SEQUENCE [LARGE SCALE GENOMIC DNA]</scope>
    <source>
        <strain evidence="1 2">EXF-171</strain>
    </source>
</reference>
<dbReference type="AlphaFoldDB" id="A0A3M7FAG7"/>
<evidence type="ECO:0000313" key="1">
    <source>
        <dbReference type="EMBL" id="RMY85586.1"/>
    </source>
</evidence>
<gene>
    <name evidence="1" type="ORF">D0862_11128</name>
</gene>
<dbReference type="EMBL" id="QWIQ01000471">
    <property type="protein sequence ID" value="RMY85586.1"/>
    <property type="molecule type" value="Genomic_DNA"/>
</dbReference>
<evidence type="ECO:0000313" key="2">
    <source>
        <dbReference type="Proteomes" id="UP000281468"/>
    </source>
</evidence>